<proteinExistence type="inferred from homology"/>
<organism evidence="9 10">
    <name type="scientific">Streptomyces lavendulocolor</name>
    <dbReference type="NCBI Taxonomy" id="67316"/>
    <lineage>
        <taxon>Bacteria</taxon>
        <taxon>Bacillati</taxon>
        <taxon>Actinomycetota</taxon>
        <taxon>Actinomycetes</taxon>
        <taxon>Kitasatosporales</taxon>
        <taxon>Streptomycetaceae</taxon>
        <taxon>Streptomyces</taxon>
    </lineage>
</organism>
<gene>
    <name evidence="9" type="ORF">ABZ508_05835</name>
</gene>
<evidence type="ECO:0000313" key="9">
    <source>
        <dbReference type="EMBL" id="MEU0706889.1"/>
    </source>
</evidence>
<feature type="transmembrane region" description="Helical" evidence="7">
    <location>
        <begin position="340"/>
        <end position="363"/>
    </location>
</feature>
<evidence type="ECO:0000256" key="4">
    <source>
        <dbReference type="ARBA" id="ARBA00022989"/>
    </source>
</evidence>
<feature type="transmembrane region" description="Helical" evidence="7">
    <location>
        <begin position="471"/>
        <end position="492"/>
    </location>
</feature>
<comment type="caution">
    <text evidence="9">The sequence shown here is derived from an EMBL/GenBank/DDBJ whole genome shotgun (WGS) entry which is preliminary data.</text>
</comment>
<comment type="similarity">
    <text evidence="6">Belongs to the ABC-4 integral membrane protein family.</text>
</comment>
<evidence type="ECO:0000256" key="6">
    <source>
        <dbReference type="ARBA" id="ARBA00038076"/>
    </source>
</evidence>
<reference evidence="9 10" key="1">
    <citation type="submission" date="2024-06" db="EMBL/GenBank/DDBJ databases">
        <title>The Natural Products Discovery Center: Release of the First 8490 Sequenced Strains for Exploring Actinobacteria Biosynthetic Diversity.</title>
        <authorList>
            <person name="Kalkreuter E."/>
            <person name="Kautsar S.A."/>
            <person name="Yang D."/>
            <person name="Bader C.D."/>
            <person name="Teijaro C.N."/>
            <person name="Fluegel L."/>
            <person name="Davis C.M."/>
            <person name="Simpson J.R."/>
            <person name="Lauterbach L."/>
            <person name="Steele A.D."/>
            <person name="Gui C."/>
            <person name="Meng S."/>
            <person name="Li G."/>
            <person name="Viehrig K."/>
            <person name="Ye F."/>
            <person name="Su P."/>
            <person name="Kiefer A.F."/>
            <person name="Nichols A."/>
            <person name="Cepeda A.J."/>
            <person name="Yan W."/>
            <person name="Fan B."/>
            <person name="Jiang Y."/>
            <person name="Adhikari A."/>
            <person name="Zheng C.-J."/>
            <person name="Schuster L."/>
            <person name="Cowan T.M."/>
            <person name="Smanski M.J."/>
            <person name="Chevrette M.G."/>
            <person name="De Carvalho L.P.S."/>
            <person name="Shen B."/>
        </authorList>
    </citation>
    <scope>NUCLEOTIDE SEQUENCE [LARGE SCALE GENOMIC DNA]</scope>
    <source>
        <strain evidence="9 10">NPDC006337</strain>
    </source>
</reference>
<evidence type="ECO:0000256" key="1">
    <source>
        <dbReference type="ARBA" id="ARBA00004651"/>
    </source>
</evidence>
<accession>A0ABV2W018</accession>
<evidence type="ECO:0000256" key="2">
    <source>
        <dbReference type="ARBA" id="ARBA00022475"/>
    </source>
</evidence>
<dbReference type="EMBL" id="JBEXZR010000003">
    <property type="protein sequence ID" value="MEU0706889.1"/>
    <property type="molecule type" value="Genomic_DNA"/>
</dbReference>
<dbReference type="Proteomes" id="UP001550378">
    <property type="component" value="Unassembled WGS sequence"/>
</dbReference>
<name>A0ABV2W018_9ACTN</name>
<dbReference type="InterPro" id="IPR003838">
    <property type="entry name" value="ABC3_permease_C"/>
</dbReference>
<dbReference type="InterPro" id="IPR050250">
    <property type="entry name" value="Macrolide_Exporter_MacB"/>
</dbReference>
<keyword evidence="3 7" id="KW-0812">Transmembrane</keyword>
<evidence type="ECO:0000259" key="8">
    <source>
        <dbReference type="Pfam" id="PF02687"/>
    </source>
</evidence>
<feature type="transmembrane region" description="Helical" evidence="7">
    <location>
        <begin position="297"/>
        <end position="319"/>
    </location>
</feature>
<keyword evidence="2" id="KW-1003">Cell membrane</keyword>
<evidence type="ECO:0000313" key="10">
    <source>
        <dbReference type="Proteomes" id="UP001550378"/>
    </source>
</evidence>
<feature type="transmembrane region" description="Helical" evidence="7">
    <location>
        <begin position="430"/>
        <end position="451"/>
    </location>
</feature>
<dbReference type="RefSeq" id="WP_359653521.1">
    <property type="nucleotide sequence ID" value="NZ_JBEXZP010000023.1"/>
</dbReference>
<feature type="transmembrane region" description="Helical" evidence="7">
    <location>
        <begin position="985"/>
        <end position="1012"/>
    </location>
</feature>
<evidence type="ECO:0000256" key="5">
    <source>
        <dbReference type="ARBA" id="ARBA00023136"/>
    </source>
</evidence>
<comment type="subcellular location">
    <subcellularLocation>
        <location evidence="1">Cell membrane</location>
        <topology evidence="1">Multi-pass membrane protein</topology>
    </subcellularLocation>
</comment>
<dbReference type="PANTHER" id="PTHR30572">
    <property type="entry name" value="MEMBRANE COMPONENT OF TRANSPORTER-RELATED"/>
    <property type="match status" value="1"/>
</dbReference>
<dbReference type="Pfam" id="PF02687">
    <property type="entry name" value="FtsX"/>
    <property type="match status" value="2"/>
</dbReference>
<sequence length="1071" mass="108840">MTGFVLLRVRAHAPLTAAALLTVLLTTTVLTALAAFSGSVGDAALRRTLHGEAASAASLVVTAQVPPARRAAADAAVREGARGTFGGLPVTVRRLERSGSYALPREAGPPAARTGEPDLTHFAALDRSRVRLPRGTWPGPPSRSHVEAALPESAAARLRLRPGSVLTLTDRLGGKPLAVRITGLYRPADTADPYWRLDTLGGRGVRTVVFTTYGPLLTDPSAFGSGRVSGDETSWLASADFRALTTDRVAALREAATTGPRALAADPALGGAASARTTLPAVLDESERALRTGRSTLMIVAVQLVLLAAYALLLVARLLGAERADETELLRARGGSARRIAGLAAVEALLLALPAAVAAPLLAGPLTRLFASGGALERIGLRLGDVPPGRVWPVSLAVAACCAAAVMAPALVAAAGPARSPRARAGASPAALRAGADVGLLVIAAVAYWQLARRTAPSGGGTPGGGPGVDPLLVVTPALALLAGTVLALRLLPPAARLAERRAAAGRGLFVALVGWQFGRRPLRGAAPVLLLIPAVATGMLAIGQSASWDRSQRDRADFATGAPVRVLDDRTGDPGPAGAYARLPGVRDAAPAHRAVTELPGDRTATVLALDTARVRHPMGLREDLVDGPPGRLLAALAPPHRARPGVPLPDGTVRLRLTTRTTGASARVDVAVTVEDRHGLAHRLPVEAGTADLGAAFGGPAWPVTLTGVEVSGRLPHRVGERHRFVLERLVAVAADGTGRPVPALPDGWRARVTDGADPAGGRPVAVGSSAGTPLDLAYDTGAASADPRTGPRHFTVRAGAPRPAPAATVPAVATDAFLAATGAAEGQRMEITLAGRRLGVTLTGTVRALPTTTGEGGGGALLVDLAAVRSAGVDLAPTEWWLDPAPGRTAGVAAALRAAPDRYPGPVLVRDEAAAELLRDPLGVGPRSALTAAAVAAAALAAVGFAVSAAGALRERAGELAVLRALGAPRRRPARLLAAEQGLLVGVGLLVGLALGAVLTRAVVPLVVLTGEAARPVPPVLVELPPGRVSLLLAGTAVLPLLTVAALALRRHDPAVAPRRRAPFRGGG</sequence>
<feature type="transmembrane region" description="Helical" evidence="7">
    <location>
        <begin position="525"/>
        <end position="544"/>
    </location>
</feature>
<keyword evidence="10" id="KW-1185">Reference proteome</keyword>
<feature type="transmembrane region" description="Helical" evidence="7">
    <location>
        <begin position="1032"/>
        <end position="1052"/>
    </location>
</feature>
<feature type="domain" description="ABC3 transporter permease C-terminal" evidence="8">
    <location>
        <begin position="936"/>
        <end position="1053"/>
    </location>
</feature>
<dbReference type="PANTHER" id="PTHR30572:SF4">
    <property type="entry name" value="ABC TRANSPORTER PERMEASE YTRF"/>
    <property type="match status" value="1"/>
</dbReference>
<feature type="domain" description="ABC3 transporter permease C-terminal" evidence="8">
    <location>
        <begin position="298"/>
        <end position="413"/>
    </location>
</feature>
<keyword evidence="5 7" id="KW-0472">Membrane</keyword>
<feature type="transmembrane region" description="Helical" evidence="7">
    <location>
        <begin position="391"/>
        <end position="418"/>
    </location>
</feature>
<evidence type="ECO:0000256" key="7">
    <source>
        <dbReference type="SAM" id="Phobius"/>
    </source>
</evidence>
<protein>
    <submittedName>
        <fullName evidence="9">FtsX-like permease family protein</fullName>
    </submittedName>
</protein>
<keyword evidence="4 7" id="KW-1133">Transmembrane helix</keyword>
<evidence type="ECO:0000256" key="3">
    <source>
        <dbReference type="ARBA" id="ARBA00022692"/>
    </source>
</evidence>